<comment type="function">
    <text evidence="3">Converts sphingomyelin to ceramide.</text>
</comment>
<keyword evidence="3" id="KW-0326">Glycosidase</keyword>
<dbReference type="InterPro" id="IPR004843">
    <property type="entry name" value="Calcineurin-like_PHP"/>
</dbReference>
<dbReference type="VEuPathDB" id="FungiDB:TRIVIDRAFT_222181"/>
<keyword evidence="4" id="KW-0862">Zinc</keyword>
<feature type="binding site" evidence="4">
    <location>
        <position position="374"/>
    </location>
    <ligand>
        <name>Zn(2+)</name>
        <dbReference type="ChEBI" id="CHEBI:29105"/>
        <label>2</label>
    </ligand>
</feature>
<dbReference type="GO" id="GO:0016798">
    <property type="term" value="F:hydrolase activity, acting on glycosyl bonds"/>
    <property type="evidence" value="ECO:0007669"/>
    <property type="project" value="UniProtKB-KW"/>
</dbReference>
<feature type="compositionally biased region" description="Polar residues" evidence="6">
    <location>
        <begin position="571"/>
        <end position="586"/>
    </location>
</feature>
<feature type="chain" id="PRO_5003523571" description="Sphingomyelin phosphodiesterase" evidence="7">
    <location>
        <begin position="19"/>
        <end position="593"/>
    </location>
</feature>
<keyword evidence="1 3" id="KW-0378">Hydrolase</keyword>
<feature type="disulfide bond" evidence="5">
    <location>
        <begin position="61"/>
        <end position="72"/>
    </location>
</feature>
<proteinExistence type="inferred from homology"/>
<keyword evidence="10" id="KW-1185">Reference proteome</keyword>
<feature type="binding site" evidence="4">
    <location>
        <position position="408"/>
    </location>
    <ligand>
        <name>Zn(2+)</name>
        <dbReference type="ChEBI" id="CHEBI:29105"/>
        <label>2</label>
    </ligand>
</feature>
<feature type="disulfide bond" evidence="5">
    <location>
        <begin position="32"/>
        <end position="108"/>
    </location>
</feature>
<evidence type="ECO:0000313" key="9">
    <source>
        <dbReference type="EMBL" id="EHK22924.1"/>
    </source>
</evidence>
<evidence type="ECO:0000256" key="1">
    <source>
        <dbReference type="ARBA" id="ARBA00022801"/>
    </source>
</evidence>
<feature type="domain" description="Calcineurin-like phosphoesterase" evidence="8">
    <location>
        <begin position="150"/>
        <end position="410"/>
    </location>
</feature>
<feature type="region of interest" description="Disordered" evidence="6">
    <location>
        <begin position="571"/>
        <end position="593"/>
    </location>
</feature>
<feature type="binding site" evidence="4">
    <location>
        <position position="229"/>
    </location>
    <ligand>
        <name>Zn(2+)</name>
        <dbReference type="ChEBI" id="CHEBI:29105"/>
        <label>1</label>
    </ligand>
</feature>
<sequence>MKLFDLICLFACLILGEAAGITQHGNGTLNACEDCQSTLSYLQTIAFIGDEAFVKMLQQTCGGSLNNDGDFCLGVITLQGPVLADTLRKIEPSSRAAVLLCNALMGACEYPHVMPYNLSFPPNGQCHVPLASKVSPMVEVASMMEKPVPLRIAHFSDIHVDLLYATGSNANCSKPMCCRNYTLADEPGHNDAPAGPFGEHNCGSPPSLEESMYQAIQELSPDFSIFTGDIVDHAIWNTSIGRNEMEIRSTYSAMNKAGMGRVYSTLGNHEMSPANALPPLRLGKSLEWLFNLVLEAWPRLEGTTSDIKTYGRYSVKHPMSNLRIISINTNLYYTMNFWMYQVMDGPDPDNQLQWLIEELDSAERNGDRVYIIGHMPMGSSDAFHDASNYFDQVINRYQSTIAAMFFGHTHLDQFEISYSDYQAQTAENAVSISYIAPSMSPLSGMPAFRIYTVDPITFGILDAETYSADMDQEGFNIRPVWTRSFSAREEYGSFVNPPLDHSPKSELTPAFWHNVTTLLESNATAFDAYWARRTRRWNVQSCDSDCRKQEICQLRAARSQDNCHQVMPTNFFGTQRKSRSTSNSQRNGRELLA</sequence>
<dbReference type="STRING" id="413071.G9MS57"/>
<dbReference type="PANTHER" id="PTHR10340:SF34">
    <property type="entry name" value="SPHINGOMYELIN PHOSPHODIESTERASE"/>
    <property type="match status" value="1"/>
</dbReference>
<dbReference type="EMBL" id="ABDF02000006">
    <property type="protein sequence ID" value="EHK22924.1"/>
    <property type="molecule type" value="Genomic_DNA"/>
</dbReference>
<dbReference type="OrthoDB" id="282973at2759"/>
<dbReference type="GO" id="GO:0006685">
    <property type="term" value="P:sphingomyelin catabolic process"/>
    <property type="evidence" value="ECO:0007669"/>
    <property type="project" value="UniProtKB-UniRule"/>
</dbReference>
<dbReference type="GeneID" id="25791626"/>
<feature type="disulfide bond" evidence="5">
    <location>
        <begin position="172"/>
        <end position="177"/>
    </location>
</feature>
<dbReference type="eggNOG" id="KOG3770">
    <property type="taxonomic scope" value="Eukaryota"/>
</dbReference>
<keyword evidence="2" id="KW-0325">Glycoprotein</keyword>
<dbReference type="Pfam" id="PF00149">
    <property type="entry name" value="Metallophos"/>
    <property type="match status" value="1"/>
</dbReference>
<evidence type="ECO:0000256" key="5">
    <source>
        <dbReference type="PIRSR" id="PIRSR000948-2"/>
    </source>
</evidence>
<keyword evidence="5" id="KW-1015">Disulfide bond</keyword>
<dbReference type="SUPFAM" id="SSF56300">
    <property type="entry name" value="Metallo-dependent phosphatases"/>
    <property type="match status" value="1"/>
</dbReference>
<dbReference type="PANTHER" id="PTHR10340">
    <property type="entry name" value="SPHINGOMYELIN PHOSPHODIESTERASE"/>
    <property type="match status" value="1"/>
</dbReference>
<feature type="binding site" evidence="4">
    <location>
        <position position="268"/>
    </location>
    <ligand>
        <name>Zn(2+)</name>
        <dbReference type="ChEBI" id="CHEBI:29105"/>
        <label>2</label>
    </ligand>
</feature>
<feature type="signal peptide" evidence="7">
    <location>
        <begin position="1"/>
        <end position="18"/>
    </location>
</feature>
<keyword evidence="7" id="KW-0732">Signal</keyword>
<dbReference type="InterPro" id="IPR041805">
    <property type="entry name" value="ASMase/PPN1_MPP"/>
</dbReference>
<dbReference type="HOGENOM" id="CLU_014743_1_0_1"/>
<name>G9MS57_HYPVG</name>
<feature type="disulfide bond" evidence="5">
    <location>
        <begin position="542"/>
        <end position="546"/>
    </location>
</feature>
<dbReference type="Proteomes" id="UP000007115">
    <property type="component" value="Unassembled WGS sequence"/>
</dbReference>
<evidence type="ECO:0000259" key="8">
    <source>
        <dbReference type="Pfam" id="PF00149"/>
    </source>
</evidence>
<feature type="binding site" evidence="4">
    <location>
        <position position="157"/>
    </location>
    <ligand>
        <name>Zn(2+)</name>
        <dbReference type="ChEBI" id="CHEBI:29105"/>
        <label>1</label>
    </ligand>
</feature>
<dbReference type="InParanoid" id="G9MS57"/>
<dbReference type="CDD" id="cd00842">
    <property type="entry name" value="MPP_ASMase"/>
    <property type="match status" value="1"/>
</dbReference>
<comment type="similarity">
    <text evidence="3">Belongs to the acid sphingomyelinase family.</text>
</comment>
<dbReference type="GO" id="GO:0046872">
    <property type="term" value="F:metal ion binding"/>
    <property type="evidence" value="ECO:0007669"/>
    <property type="project" value="UniProtKB-KW"/>
</dbReference>
<evidence type="ECO:0000256" key="4">
    <source>
        <dbReference type="PIRSR" id="PIRSR000948-1"/>
    </source>
</evidence>
<feature type="disulfide bond" evidence="5">
    <location>
        <begin position="178"/>
        <end position="202"/>
    </location>
</feature>
<keyword evidence="4" id="KW-0479">Metal-binding</keyword>
<dbReference type="OMA" id="DCDLPFR"/>
<evidence type="ECO:0000256" key="6">
    <source>
        <dbReference type="SAM" id="MobiDB-lite"/>
    </source>
</evidence>
<comment type="caution">
    <text evidence="9">The sequence shown here is derived from an EMBL/GenBank/DDBJ whole genome shotgun (WGS) entry which is preliminary data.</text>
</comment>
<evidence type="ECO:0000256" key="7">
    <source>
        <dbReference type="SAM" id="SignalP"/>
    </source>
</evidence>
<evidence type="ECO:0000256" key="3">
    <source>
        <dbReference type="PIRNR" id="PIRNR000948"/>
    </source>
</evidence>
<accession>G9MS57</accession>
<comment type="cofactor">
    <cofactor evidence="4">
        <name>Zn(2+)</name>
        <dbReference type="ChEBI" id="CHEBI:29105"/>
    </cofactor>
    <text evidence="4">Binds 2 Zn(2+) ions per subunit.</text>
</comment>
<feature type="binding site" evidence="4">
    <location>
        <position position="410"/>
    </location>
    <ligand>
        <name>Zn(2+)</name>
        <dbReference type="ChEBI" id="CHEBI:29105"/>
        <label>1</label>
    </ligand>
</feature>
<organism evidence="9 10">
    <name type="scientific">Hypocrea virens (strain Gv29-8 / FGSC 10586)</name>
    <name type="common">Gliocladium virens</name>
    <name type="synonym">Trichoderma virens</name>
    <dbReference type="NCBI Taxonomy" id="413071"/>
    <lineage>
        <taxon>Eukaryota</taxon>
        <taxon>Fungi</taxon>
        <taxon>Dikarya</taxon>
        <taxon>Ascomycota</taxon>
        <taxon>Pezizomycotina</taxon>
        <taxon>Sordariomycetes</taxon>
        <taxon>Hypocreomycetidae</taxon>
        <taxon>Hypocreales</taxon>
        <taxon>Hypocreaceae</taxon>
        <taxon>Trichoderma</taxon>
    </lineage>
</organism>
<feature type="binding site" evidence="4">
    <location>
        <position position="159"/>
    </location>
    <ligand>
        <name>Zn(2+)</name>
        <dbReference type="ChEBI" id="CHEBI:29105"/>
        <label>1</label>
    </ligand>
</feature>
<dbReference type="GO" id="GO:0004767">
    <property type="term" value="F:sphingomyelin phosphodiesterase activity"/>
    <property type="evidence" value="ECO:0007669"/>
    <property type="project" value="UniProtKB-UniRule"/>
</dbReference>
<dbReference type="AlphaFoldDB" id="G9MS57"/>
<reference evidence="9 10" key="1">
    <citation type="journal article" date="2011" name="Genome Biol.">
        <title>Comparative genome sequence analysis underscores mycoparasitism as the ancestral life style of Trichoderma.</title>
        <authorList>
            <person name="Kubicek C.P."/>
            <person name="Herrera-Estrella A."/>
            <person name="Seidl-Seiboth V."/>
            <person name="Martinez D.A."/>
            <person name="Druzhinina I.S."/>
            <person name="Thon M."/>
            <person name="Zeilinger S."/>
            <person name="Casas-Flores S."/>
            <person name="Horwitz B.A."/>
            <person name="Mukherjee P.K."/>
            <person name="Mukherjee M."/>
            <person name="Kredics L."/>
            <person name="Alcaraz L.D."/>
            <person name="Aerts A."/>
            <person name="Antal Z."/>
            <person name="Atanasova L."/>
            <person name="Cervantes-Badillo M.G."/>
            <person name="Challacombe J."/>
            <person name="Chertkov O."/>
            <person name="McCluskey K."/>
            <person name="Coulpier F."/>
            <person name="Deshpande N."/>
            <person name="von Doehren H."/>
            <person name="Ebbole D.J."/>
            <person name="Esquivel-Naranjo E.U."/>
            <person name="Fekete E."/>
            <person name="Flipphi M."/>
            <person name="Glaser F."/>
            <person name="Gomez-Rodriguez E.Y."/>
            <person name="Gruber S."/>
            <person name="Han C."/>
            <person name="Henrissat B."/>
            <person name="Hermosa R."/>
            <person name="Hernandez-Onate M."/>
            <person name="Karaffa L."/>
            <person name="Kosti I."/>
            <person name="Le Crom S."/>
            <person name="Lindquist E."/>
            <person name="Lucas S."/>
            <person name="Luebeck M."/>
            <person name="Luebeck P.S."/>
            <person name="Margeot A."/>
            <person name="Metz B."/>
            <person name="Misra M."/>
            <person name="Nevalainen H."/>
            <person name="Omann M."/>
            <person name="Packer N."/>
            <person name="Perrone G."/>
            <person name="Uresti-Rivera E.E."/>
            <person name="Salamov A."/>
            <person name="Schmoll M."/>
            <person name="Seiboth B."/>
            <person name="Shapiro H."/>
            <person name="Sukno S."/>
            <person name="Tamayo-Ramos J.A."/>
            <person name="Tisch D."/>
            <person name="Wiest A."/>
            <person name="Wilkinson H.H."/>
            <person name="Zhang M."/>
            <person name="Coutinho P.M."/>
            <person name="Kenerley C.M."/>
            <person name="Monte E."/>
            <person name="Baker S.E."/>
            <person name="Grigoriev I.V."/>
        </authorList>
    </citation>
    <scope>NUCLEOTIDE SEQUENCE [LARGE SCALE GENOMIC DNA]</scope>
    <source>
        <strain evidence="10">Gv29-8 / FGSC 10586</strain>
    </source>
</reference>
<gene>
    <name evidence="9" type="ORF">TRIVIDRAFT_222181</name>
</gene>
<feature type="binding site" evidence="4">
    <location>
        <position position="229"/>
    </location>
    <ligand>
        <name>Zn(2+)</name>
        <dbReference type="ChEBI" id="CHEBI:29105"/>
        <label>2</label>
    </ligand>
</feature>
<dbReference type="GO" id="GO:0016020">
    <property type="term" value="C:membrane"/>
    <property type="evidence" value="ECO:0007669"/>
    <property type="project" value="GOC"/>
</dbReference>
<dbReference type="Gene3D" id="3.60.21.10">
    <property type="match status" value="1"/>
</dbReference>
<dbReference type="PIRSF" id="PIRSF000948">
    <property type="entry name" value="Sphingomy_PDE"/>
    <property type="match status" value="1"/>
</dbReference>
<dbReference type="RefSeq" id="XP_013957129.1">
    <property type="nucleotide sequence ID" value="XM_014101654.1"/>
</dbReference>
<dbReference type="InterPro" id="IPR011160">
    <property type="entry name" value="Sphingomy_PDE"/>
</dbReference>
<protein>
    <recommendedName>
        <fullName evidence="3">Sphingomyelin phosphodiesterase</fullName>
    </recommendedName>
</protein>
<evidence type="ECO:0000313" key="10">
    <source>
        <dbReference type="Proteomes" id="UP000007115"/>
    </source>
</evidence>
<evidence type="ECO:0000256" key="2">
    <source>
        <dbReference type="ARBA" id="ARBA00023180"/>
    </source>
</evidence>
<dbReference type="InterPro" id="IPR029052">
    <property type="entry name" value="Metallo-depent_PP-like"/>
</dbReference>